<feature type="domain" description="Glycosyltransferase N-terminal" evidence="5">
    <location>
        <begin position="13"/>
        <end position="248"/>
    </location>
</feature>
<dbReference type="Gene3D" id="3.40.50.2000">
    <property type="entry name" value="Glycogen Phosphorylase B"/>
    <property type="match status" value="2"/>
</dbReference>
<protein>
    <recommendedName>
        <fullName evidence="4">Glycosyltransferase</fullName>
        <ecNumber evidence="4">2.4.1.-</ecNumber>
    </recommendedName>
</protein>
<evidence type="ECO:0000256" key="2">
    <source>
        <dbReference type="ARBA" id="ARBA00022679"/>
    </source>
</evidence>
<accession>A0A540NL77</accession>
<dbReference type="Pfam" id="PF00201">
    <property type="entry name" value="UDPGT"/>
    <property type="match status" value="1"/>
</dbReference>
<reference evidence="6 7" key="1">
    <citation type="journal article" date="2019" name="G3 (Bethesda)">
        <title>Sequencing of a Wild Apple (Malus baccata) Genome Unravels the Differences Between Cultivated and Wild Apple Species Regarding Disease Resistance and Cold Tolerance.</title>
        <authorList>
            <person name="Chen X."/>
        </authorList>
    </citation>
    <scope>NUCLEOTIDE SEQUENCE [LARGE SCALE GENOMIC DNA]</scope>
    <source>
        <strain evidence="7">cv. Shandingzi</strain>
        <tissue evidence="6">Leaves</tissue>
    </source>
</reference>
<dbReference type="PANTHER" id="PTHR48044">
    <property type="entry name" value="GLYCOSYLTRANSFERASE"/>
    <property type="match status" value="1"/>
</dbReference>
<name>A0A540NL77_MALBA</name>
<keyword evidence="3" id="KW-0328">Glycosyltransferase</keyword>
<evidence type="ECO:0000313" key="7">
    <source>
        <dbReference type="Proteomes" id="UP000315295"/>
    </source>
</evidence>
<comment type="similarity">
    <text evidence="1 3">Belongs to the UDP-glycosyltransferase family.</text>
</comment>
<organism evidence="6 7">
    <name type="scientific">Malus baccata</name>
    <name type="common">Siberian crab apple</name>
    <name type="synonym">Pyrus baccata</name>
    <dbReference type="NCBI Taxonomy" id="106549"/>
    <lineage>
        <taxon>Eukaryota</taxon>
        <taxon>Viridiplantae</taxon>
        <taxon>Streptophyta</taxon>
        <taxon>Embryophyta</taxon>
        <taxon>Tracheophyta</taxon>
        <taxon>Spermatophyta</taxon>
        <taxon>Magnoliopsida</taxon>
        <taxon>eudicotyledons</taxon>
        <taxon>Gunneridae</taxon>
        <taxon>Pentapetalae</taxon>
        <taxon>rosids</taxon>
        <taxon>fabids</taxon>
        <taxon>Rosales</taxon>
        <taxon>Rosaceae</taxon>
        <taxon>Amygdaloideae</taxon>
        <taxon>Maleae</taxon>
        <taxon>Malus</taxon>
    </lineage>
</organism>
<dbReference type="Proteomes" id="UP000315295">
    <property type="component" value="Unassembled WGS sequence"/>
</dbReference>
<dbReference type="GO" id="GO:0050404">
    <property type="term" value="F:zeatin O-beta-D-xylosyltransferase activity"/>
    <property type="evidence" value="ECO:0007669"/>
    <property type="project" value="UniProtKB-ARBA"/>
</dbReference>
<evidence type="ECO:0000256" key="4">
    <source>
        <dbReference type="RuleBase" id="RU362057"/>
    </source>
</evidence>
<dbReference type="FunFam" id="3.40.50.2000:FF:000060">
    <property type="entry name" value="Glycosyltransferase"/>
    <property type="match status" value="1"/>
</dbReference>
<dbReference type="CDD" id="cd03784">
    <property type="entry name" value="GT1_Gtf-like"/>
    <property type="match status" value="1"/>
</dbReference>
<dbReference type="InterPro" id="IPR002213">
    <property type="entry name" value="UDP_glucos_trans"/>
</dbReference>
<dbReference type="PROSITE" id="PS00375">
    <property type="entry name" value="UDPGT"/>
    <property type="match status" value="1"/>
</dbReference>
<keyword evidence="7" id="KW-1185">Reference proteome</keyword>
<evidence type="ECO:0000256" key="1">
    <source>
        <dbReference type="ARBA" id="ARBA00009995"/>
    </source>
</evidence>
<dbReference type="AlphaFoldDB" id="A0A540NL77"/>
<dbReference type="InterPro" id="IPR058980">
    <property type="entry name" value="Glyco_transf_N"/>
</dbReference>
<evidence type="ECO:0000313" key="6">
    <source>
        <dbReference type="EMBL" id="TQE11784.1"/>
    </source>
</evidence>
<dbReference type="SUPFAM" id="SSF53756">
    <property type="entry name" value="UDP-Glycosyltransferase/glycogen phosphorylase"/>
    <property type="match status" value="1"/>
</dbReference>
<dbReference type="STRING" id="106549.A0A540NL77"/>
<dbReference type="EC" id="2.4.1.-" evidence="4"/>
<dbReference type="EMBL" id="VIEB01000026">
    <property type="protein sequence ID" value="TQE11784.1"/>
    <property type="molecule type" value="Genomic_DNA"/>
</dbReference>
<dbReference type="FunFam" id="3.40.50.2000:FF:000238">
    <property type="entry name" value="Glycosyltransferase"/>
    <property type="match status" value="1"/>
</dbReference>
<dbReference type="Pfam" id="PF26168">
    <property type="entry name" value="Glyco_transf_N"/>
    <property type="match status" value="1"/>
</dbReference>
<evidence type="ECO:0000259" key="5">
    <source>
        <dbReference type="Pfam" id="PF26168"/>
    </source>
</evidence>
<gene>
    <name evidence="6" type="ORF">C1H46_002626</name>
</gene>
<keyword evidence="2 3" id="KW-0808">Transferase</keyword>
<dbReference type="InterPro" id="IPR035595">
    <property type="entry name" value="UDP_glycos_trans_CS"/>
</dbReference>
<sequence>MADGDQHHQNQSQVVVVMVPLPAQGHLNQLLHLSRLISTYNIPVHYVGAATHNCQAKLRAHGWDQTSVSNKIQFHDFPTPPFLSPPPNPNATNKFPSHLQPSFEATAHLRQPLAKLLRELSLKGRRVIVIHDSMMASIIQDVASIPNGESYTFHSVSAFTIFLYLWEVIGKPKKLEELDVKLPDGIPSLEGCFTVEFRNFIDEQHKYQKLNNAGSLHNTSRIIEGPYMDLLNRIGDQKKHWAIGPFNPTTVAYPNNNSNSSRHMCLEWLDKQEQSSVMYVSFGTTTAMKDEQIQELAIGLEESKQRFIWVLRDADKGDLFNGGEVRRAELPQGIEERFKGKGLVVRDWAPQLEILSHKSTGGFLSHCGWNSCMESITMGVPIAAWPMHSDQPRNTVLITKLLGVGFVMRDWDKRDELVTSQNVKNGVQKFMGSKEGEEIRKRAAELGAAVRQSRVEGEASHMEFSSFIAHITR</sequence>
<dbReference type="GO" id="GO:0009690">
    <property type="term" value="P:cytokinin metabolic process"/>
    <property type="evidence" value="ECO:0007669"/>
    <property type="project" value="UniProtKB-ARBA"/>
</dbReference>
<dbReference type="PANTHER" id="PTHR48044:SF22">
    <property type="entry name" value="GLYCOSYLTRANSFERASE"/>
    <property type="match status" value="1"/>
</dbReference>
<evidence type="ECO:0000256" key="3">
    <source>
        <dbReference type="RuleBase" id="RU003718"/>
    </source>
</evidence>
<proteinExistence type="inferred from homology"/>
<comment type="caution">
    <text evidence="6">The sequence shown here is derived from an EMBL/GenBank/DDBJ whole genome shotgun (WGS) entry which is preliminary data.</text>
</comment>